<sequence>MYYAANQSNDIRALSTAANQLGVTLPGNLPKMLDHLRALQTDRGTGTDLNAYAADIAQHLGNPAALAKARQKAATDIAAAEAHQRLTGPLVDRCVAETHREIRVAREQICALFGDALAPMLDTLNTEAGRLPEAFKAEQAANLDPALFEVWTRARDAHDVLTAARHALAMLYGRTTGDALFTIDALIALSYTATPSPLEDYVHAHRFARALAGTRHGGSTVGVVNIDGVFAPTALAHLGATFEWAGPAEVASRKTTIERAAVQSVTALDAIR</sequence>
<protein>
    <submittedName>
        <fullName evidence="1">Unannotated protein</fullName>
    </submittedName>
</protein>
<organism evidence="1">
    <name type="scientific">freshwater metagenome</name>
    <dbReference type="NCBI Taxonomy" id="449393"/>
    <lineage>
        <taxon>unclassified sequences</taxon>
        <taxon>metagenomes</taxon>
        <taxon>ecological metagenomes</taxon>
    </lineage>
</organism>
<dbReference type="EMBL" id="CAFBMW010000023">
    <property type="protein sequence ID" value="CAB4951923.1"/>
    <property type="molecule type" value="Genomic_DNA"/>
</dbReference>
<reference evidence="1" key="1">
    <citation type="submission" date="2020-05" db="EMBL/GenBank/DDBJ databases">
        <authorList>
            <person name="Chiriac C."/>
            <person name="Salcher M."/>
            <person name="Ghai R."/>
            <person name="Kavagutti S V."/>
        </authorList>
    </citation>
    <scope>NUCLEOTIDE SEQUENCE</scope>
</reference>
<proteinExistence type="predicted"/>
<evidence type="ECO:0000313" key="1">
    <source>
        <dbReference type="EMBL" id="CAB4951923.1"/>
    </source>
</evidence>
<accession>A0A6J7KAF9</accession>
<gene>
    <name evidence="1" type="ORF">UFOPK3662_02610</name>
</gene>
<dbReference type="AlphaFoldDB" id="A0A6J7KAF9"/>
<name>A0A6J7KAF9_9ZZZZ</name>